<dbReference type="AlphaFoldDB" id="A0A229UGQ6"/>
<dbReference type="Pfam" id="PF01261">
    <property type="entry name" value="AP_endonuc_2"/>
    <property type="match status" value="1"/>
</dbReference>
<evidence type="ECO:0000313" key="2">
    <source>
        <dbReference type="EMBL" id="OXM82573.1"/>
    </source>
</evidence>
<gene>
    <name evidence="2" type="ORF">CF651_30285</name>
</gene>
<keyword evidence="3" id="KW-1185">Reference proteome</keyword>
<dbReference type="OrthoDB" id="9798407at2"/>
<name>A0A229UGQ6_9BACL</name>
<dbReference type="InterPro" id="IPR013022">
    <property type="entry name" value="Xyl_isomerase-like_TIM-brl"/>
</dbReference>
<dbReference type="RefSeq" id="WP_094018596.1">
    <property type="nucleotide sequence ID" value="NZ_NMQW01000062.1"/>
</dbReference>
<comment type="caution">
    <text evidence="2">The sequence shown here is derived from an EMBL/GenBank/DDBJ whole genome shotgun (WGS) entry which is preliminary data.</text>
</comment>
<organism evidence="2 3">
    <name type="scientific">Paenibacillus rigui</name>
    <dbReference type="NCBI Taxonomy" id="554312"/>
    <lineage>
        <taxon>Bacteria</taxon>
        <taxon>Bacillati</taxon>
        <taxon>Bacillota</taxon>
        <taxon>Bacilli</taxon>
        <taxon>Bacillales</taxon>
        <taxon>Paenibacillaceae</taxon>
        <taxon>Paenibacillus</taxon>
    </lineage>
</organism>
<dbReference type="Gene3D" id="3.20.20.150">
    <property type="entry name" value="Divalent-metal-dependent TIM barrel enzymes"/>
    <property type="match status" value="1"/>
</dbReference>
<dbReference type="PANTHER" id="PTHR12110:SF41">
    <property type="entry name" value="INOSOSE DEHYDRATASE"/>
    <property type="match status" value="1"/>
</dbReference>
<evidence type="ECO:0000313" key="3">
    <source>
        <dbReference type="Proteomes" id="UP000215509"/>
    </source>
</evidence>
<proteinExistence type="predicted"/>
<reference evidence="2 3" key="1">
    <citation type="submission" date="2017-07" db="EMBL/GenBank/DDBJ databases">
        <title>Genome sequencing and assembly of Paenibacillus rigui.</title>
        <authorList>
            <person name="Mayilraj S."/>
        </authorList>
    </citation>
    <scope>NUCLEOTIDE SEQUENCE [LARGE SCALE GENOMIC DNA]</scope>
    <source>
        <strain evidence="2 3">JCM 16352</strain>
    </source>
</reference>
<sequence length="282" mass="32642">MSLDFGLQLYSVRDELAKDYVGTLEKVASIGYRNVELAFHQADQTLNVGGMTPAQLRETMDRLGLRVVSAHMDPMDKFDWDKVIAFNKELGNTSIGKGIAFYRNKQDVLDICSNLNRYGEICKKNGMQFYYHNHFQEFQKFDDQYVLDILLDNTDSELVKIELDIYWALRGGVDPINWLKQMGGRCDLVHLKDFPKGSEEPLNTFEVMGPDAEIDYNRFLEFKKPENFSEIGEGIFDVSRIVEEVRKLGYAKYIFVEQDLTTKNQLESVTISYQNFSKHFSK</sequence>
<evidence type="ECO:0000259" key="1">
    <source>
        <dbReference type="Pfam" id="PF01261"/>
    </source>
</evidence>
<dbReference type="EMBL" id="NMQW01000062">
    <property type="protein sequence ID" value="OXM82573.1"/>
    <property type="molecule type" value="Genomic_DNA"/>
</dbReference>
<dbReference type="Proteomes" id="UP000215509">
    <property type="component" value="Unassembled WGS sequence"/>
</dbReference>
<protein>
    <recommendedName>
        <fullName evidence="1">Xylose isomerase-like TIM barrel domain-containing protein</fullName>
    </recommendedName>
</protein>
<dbReference type="InterPro" id="IPR036237">
    <property type="entry name" value="Xyl_isomerase-like_sf"/>
</dbReference>
<dbReference type="SUPFAM" id="SSF51658">
    <property type="entry name" value="Xylose isomerase-like"/>
    <property type="match status" value="1"/>
</dbReference>
<dbReference type="InterPro" id="IPR050312">
    <property type="entry name" value="IolE/XylAMocC-like"/>
</dbReference>
<accession>A0A229UGQ6</accession>
<dbReference type="PANTHER" id="PTHR12110">
    <property type="entry name" value="HYDROXYPYRUVATE ISOMERASE"/>
    <property type="match status" value="1"/>
</dbReference>
<feature type="domain" description="Xylose isomerase-like TIM barrel" evidence="1">
    <location>
        <begin position="24"/>
        <end position="258"/>
    </location>
</feature>